<dbReference type="GO" id="GO:0005886">
    <property type="term" value="C:plasma membrane"/>
    <property type="evidence" value="ECO:0007669"/>
    <property type="project" value="UniProtKB-SubCell"/>
</dbReference>
<keyword evidence="4 8" id="KW-0812">Transmembrane</keyword>
<dbReference type="InterPro" id="IPR010432">
    <property type="entry name" value="RDD"/>
</dbReference>
<dbReference type="InterPro" id="IPR051791">
    <property type="entry name" value="Pra-immunoreactive"/>
</dbReference>
<name>A0A498C9D1_9MICO</name>
<evidence type="ECO:0000256" key="1">
    <source>
        <dbReference type="ARBA" id="ARBA00004651"/>
    </source>
</evidence>
<comment type="caution">
    <text evidence="10">The sequence shown here is derived from an EMBL/GenBank/DDBJ whole genome shotgun (WGS) entry which is preliminary data.</text>
</comment>
<keyword evidence="6 8" id="KW-0472">Membrane</keyword>
<evidence type="ECO:0000313" key="11">
    <source>
        <dbReference type="Proteomes" id="UP000273158"/>
    </source>
</evidence>
<evidence type="ECO:0000256" key="5">
    <source>
        <dbReference type="ARBA" id="ARBA00022989"/>
    </source>
</evidence>
<keyword evidence="3" id="KW-0597">Phosphoprotein</keyword>
<dbReference type="EMBL" id="RCDB01000001">
    <property type="protein sequence ID" value="RLK52375.1"/>
    <property type="molecule type" value="Genomic_DNA"/>
</dbReference>
<evidence type="ECO:0000256" key="2">
    <source>
        <dbReference type="ARBA" id="ARBA00022475"/>
    </source>
</evidence>
<dbReference type="Pfam" id="PF00498">
    <property type="entry name" value="FHA"/>
    <property type="match status" value="1"/>
</dbReference>
<comment type="subcellular location">
    <subcellularLocation>
        <location evidence="1">Cell membrane</location>
        <topology evidence="1">Multi-pass membrane protein</topology>
    </subcellularLocation>
</comment>
<evidence type="ECO:0000256" key="8">
    <source>
        <dbReference type="SAM" id="Phobius"/>
    </source>
</evidence>
<evidence type="ECO:0000256" key="4">
    <source>
        <dbReference type="ARBA" id="ARBA00022692"/>
    </source>
</evidence>
<sequence>MSAVTATTAARPAALGRRVGAYVVDAVVGFVALLLGALAGAGISFATQGAFPLPAAVAVAYAVALAWFFVYTAMQGGAGSIGARMTGLALVRADGTRLGFGRALGRNVIWGLGGAIVVGYFSPLFDSSPWRRGWHDKVAGAVMTDTAGRGAPTPLPGAATEPVSPLGGVEAPASDAPTGSFSPEQAAGPAFLPAGPILPPATDLAPGDQPSPPAARPTAGVISFVPGVTSAADVAPGAPTTDAGRPTPVVAAPVAPTPARGTAAPGAALVAGTPSGAGLEDTRIATDDRPVARLVWDDGARQALYGRTVFGRNPTPETGAAVAAVRDETLSLSKTHFELAVRGGALWVTDRHSTNGVVLRRGTARQSAEPGEPLRVHSGDVLEFGDRHVLIEIAP</sequence>
<dbReference type="PANTHER" id="PTHR36115">
    <property type="entry name" value="PROLINE-RICH ANTIGEN HOMOLOG-RELATED"/>
    <property type="match status" value="1"/>
</dbReference>
<dbReference type="Gene3D" id="2.60.200.20">
    <property type="match status" value="1"/>
</dbReference>
<dbReference type="OrthoDB" id="3254248at2"/>
<dbReference type="Pfam" id="PF06271">
    <property type="entry name" value="RDD"/>
    <property type="match status" value="1"/>
</dbReference>
<proteinExistence type="predicted"/>
<dbReference type="InterPro" id="IPR008984">
    <property type="entry name" value="SMAD_FHA_dom_sf"/>
</dbReference>
<evidence type="ECO:0000313" key="10">
    <source>
        <dbReference type="EMBL" id="RLK52375.1"/>
    </source>
</evidence>
<reference evidence="10 11" key="1">
    <citation type="journal article" date="2015" name="Stand. Genomic Sci.">
        <title>Genomic Encyclopedia of Bacterial and Archaeal Type Strains, Phase III: the genomes of soil and plant-associated and newly described type strains.</title>
        <authorList>
            <person name="Whitman W.B."/>
            <person name="Woyke T."/>
            <person name="Klenk H.P."/>
            <person name="Zhou Y."/>
            <person name="Lilburn T.G."/>
            <person name="Beck B.J."/>
            <person name="De Vos P."/>
            <person name="Vandamme P."/>
            <person name="Eisen J.A."/>
            <person name="Garrity G."/>
            <person name="Hugenholtz P."/>
            <person name="Kyrpides N.C."/>
        </authorList>
    </citation>
    <scope>NUCLEOTIDE SEQUENCE [LARGE SCALE GENOMIC DNA]</scope>
    <source>
        <strain evidence="10 11">S2T63</strain>
    </source>
</reference>
<dbReference type="CDD" id="cd00060">
    <property type="entry name" value="FHA"/>
    <property type="match status" value="1"/>
</dbReference>
<gene>
    <name evidence="10" type="ORF">C7474_0309</name>
</gene>
<dbReference type="SUPFAM" id="SSF49879">
    <property type="entry name" value="SMAD/FHA domain"/>
    <property type="match status" value="1"/>
</dbReference>
<dbReference type="AlphaFoldDB" id="A0A498C9D1"/>
<feature type="region of interest" description="Disordered" evidence="7">
    <location>
        <begin position="146"/>
        <end position="182"/>
    </location>
</feature>
<feature type="domain" description="FHA" evidence="9">
    <location>
        <begin position="308"/>
        <end position="359"/>
    </location>
</feature>
<dbReference type="PROSITE" id="PS50006">
    <property type="entry name" value="FHA_DOMAIN"/>
    <property type="match status" value="1"/>
</dbReference>
<protein>
    <submittedName>
        <fullName evidence="10">Putative RDD family membrane protein YckC</fullName>
    </submittedName>
</protein>
<keyword evidence="11" id="KW-1185">Reference proteome</keyword>
<accession>A0A498C9D1</accession>
<feature type="transmembrane region" description="Helical" evidence="8">
    <location>
        <begin position="21"/>
        <end position="45"/>
    </location>
</feature>
<keyword evidence="2" id="KW-1003">Cell membrane</keyword>
<dbReference type="RefSeq" id="WP_121057840.1">
    <property type="nucleotide sequence ID" value="NZ_RCDB01000001.1"/>
</dbReference>
<evidence type="ECO:0000256" key="3">
    <source>
        <dbReference type="ARBA" id="ARBA00022553"/>
    </source>
</evidence>
<evidence type="ECO:0000256" key="7">
    <source>
        <dbReference type="SAM" id="MobiDB-lite"/>
    </source>
</evidence>
<dbReference type="InterPro" id="IPR000253">
    <property type="entry name" value="FHA_dom"/>
</dbReference>
<feature type="transmembrane region" description="Helical" evidence="8">
    <location>
        <begin position="107"/>
        <end position="125"/>
    </location>
</feature>
<feature type="transmembrane region" description="Helical" evidence="8">
    <location>
        <begin position="51"/>
        <end position="74"/>
    </location>
</feature>
<keyword evidence="5 8" id="KW-1133">Transmembrane helix</keyword>
<evidence type="ECO:0000259" key="9">
    <source>
        <dbReference type="PROSITE" id="PS50006"/>
    </source>
</evidence>
<dbReference type="Proteomes" id="UP000273158">
    <property type="component" value="Unassembled WGS sequence"/>
</dbReference>
<dbReference type="PANTHER" id="PTHR36115:SF6">
    <property type="entry name" value="PROLINE-RICH ANTIGEN HOMOLOG"/>
    <property type="match status" value="1"/>
</dbReference>
<evidence type="ECO:0000256" key="6">
    <source>
        <dbReference type="ARBA" id="ARBA00023136"/>
    </source>
</evidence>
<organism evidence="10 11">
    <name type="scientific">Microbacterium telephonicum</name>
    <dbReference type="NCBI Taxonomy" id="1714841"/>
    <lineage>
        <taxon>Bacteria</taxon>
        <taxon>Bacillati</taxon>
        <taxon>Actinomycetota</taxon>
        <taxon>Actinomycetes</taxon>
        <taxon>Micrococcales</taxon>
        <taxon>Microbacteriaceae</taxon>
        <taxon>Microbacterium</taxon>
    </lineage>
</organism>